<comment type="caution">
    <text evidence="1">The sequence shown here is derived from an EMBL/GenBank/DDBJ whole genome shotgun (WGS) entry which is preliminary data.</text>
</comment>
<evidence type="ECO:0000313" key="1">
    <source>
        <dbReference type="EMBL" id="KAH0540757.1"/>
    </source>
</evidence>
<proteinExistence type="predicted"/>
<accession>A0AAV7I1N0</accession>
<name>A0AAV7I1N0_COTGL</name>
<gene>
    <name evidence="1" type="ORF">KQX54_019682</name>
</gene>
<dbReference type="AlphaFoldDB" id="A0AAV7I1N0"/>
<reference evidence="1 2" key="1">
    <citation type="journal article" date="2021" name="J. Hered.">
        <title>A chromosome-level genome assembly of the parasitoid wasp, Cotesia glomerata (Hymenoptera: Braconidae).</title>
        <authorList>
            <person name="Pinto B.J."/>
            <person name="Weis J.J."/>
            <person name="Gamble T."/>
            <person name="Ode P.J."/>
            <person name="Paul R."/>
            <person name="Zaspel J.M."/>
        </authorList>
    </citation>
    <scope>NUCLEOTIDE SEQUENCE [LARGE SCALE GENOMIC DNA]</scope>
    <source>
        <strain evidence="1">CgM1</strain>
    </source>
</reference>
<sequence>MVLILIKEKVLGCTQEQANFAPEMNGVSLESGSGFHFNTGSNTTTAIFVFGSQAKPDCCWEFLLLDSSEGEMEARYFCHARGVEYSQTLVESDEEVIVQRFGAWLSMNSYALMANAPS</sequence>
<protein>
    <submittedName>
        <fullName evidence="1">Uncharacterized protein</fullName>
    </submittedName>
</protein>
<dbReference type="EMBL" id="JAHXZJ010002609">
    <property type="protein sequence ID" value="KAH0540757.1"/>
    <property type="molecule type" value="Genomic_DNA"/>
</dbReference>
<dbReference type="Proteomes" id="UP000826195">
    <property type="component" value="Unassembled WGS sequence"/>
</dbReference>
<organism evidence="1 2">
    <name type="scientific">Cotesia glomerata</name>
    <name type="common">Lepidopteran parasitic wasp</name>
    <name type="synonym">Apanteles glomeratus</name>
    <dbReference type="NCBI Taxonomy" id="32391"/>
    <lineage>
        <taxon>Eukaryota</taxon>
        <taxon>Metazoa</taxon>
        <taxon>Ecdysozoa</taxon>
        <taxon>Arthropoda</taxon>
        <taxon>Hexapoda</taxon>
        <taxon>Insecta</taxon>
        <taxon>Pterygota</taxon>
        <taxon>Neoptera</taxon>
        <taxon>Endopterygota</taxon>
        <taxon>Hymenoptera</taxon>
        <taxon>Apocrita</taxon>
        <taxon>Ichneumonoidea</taxon>
        <taxon>Braconidae</taxon>
        <taxon>Microgastrinae</taxon>
        <taxon>Cotesia</taxon>
    </lineage>
</organism>
<evidence type="ECO:0000313" key="2">
    <source>
        <dbReference type="Proteomes" id="UP000826195"/>
    </source>
</evidence>
<keyword evidence="2" id="KW-1185">Reference proteome</keyword>